<dbReference type="AlphaFoldDB" id="A0AAV9M1X9"/>
<comment type="caution">
    <text evidence="1">The sequence shown here is derived from an EMBL/GenBank/DDBJ whole genome shotgun (WGS) entry which is preliminary data.</text>
</comment>
<dbReference type="EMBL" id="JAWPEI010000003">
    <property type="protein sequence ID" value="KAK4731703.1"/>
    <property type="molecule type" value="Genomic_DNA"/>
</dbReference>
<sequence>MQHNVKCIDRNIHHLPPTVPTSNNSMTDSTELEQTTTLIMKDFMEWSNDMIASGSDDGPPHCFSPLDYAAPMKDSHRMSSYCKSEKHFDFFPWRLFLMAFT</sequence>
<gene>
    <name evidence="1" type="ORF">R3W88_024691</name>
</gene>
<evidence type="ECO:0000313" key="1">
    <source>
        <dbReference type="EMBL" id="KAK4731703.1"/>
    </source>
</evidence>
<keyword evidence="2" id="KW-1185">Reference proteome</keyword>
<name>A0AAV9M1X9_9SOLN</name>
<proteinExistence type="predicted"/>
<organism evidence="1 2">
    <name type="scientific">Solanum pinnatisectum</name>
    <name type="common">tansyleaf nightshade</name>
    <dbReference type="NCBI Taxonomy" id="50273"/>
    <lineage>
        <taxon>Eukaryota</taxon>
        <taxon>Viridiplantae</taxon>
        <taxon>Streptophyta</taxon>
        <taxon>Embryophyta</taxon>
        <taxon>Tracheophyta</taxon>
        <taxon>Spermatophyta</taxon>
        <taxon>Magnoliopsida</taxon>
        <taxon>eudicotyledons</taxon>
        <taxon>Gunneridae</taxon>
        <taxon>Pentapetalae</taxon>
        <taxon>asterids</taxon>
        <taxon>lamiids</taxon>
        <taxon>Solanales</taxon>
        <taxon>Solanaceae</taxon>
        <taxon>Solanoideae</taxon>
        <taxon>Solaneae</taxon>
        <taxon>Solanum</taxon>
    </lineage>
</organism>
<reference evidence="1 2" key="1">
    <citation type="submission" date="2023-10" db="EMBL/GenBank/DDBJ databases">
        <title>Genome-Wide Identification Analysis in wild type Solanum Pinnatisectum Reveals Some Genes Defensing Phytophthora Infestans.</title>
        <authorList>
            <person name="Sun C."/>
        </authorList>
    </citation>
    <scope>NUCLEOTIDE SEQUENCE [LARGE SCALE GENOMIC DNA]</scope>
    <source>
        <strain evidence="1">LQN</strain>
        <tissue evidence="1">Leaf</tissue>
    </source>
</reference>
<accession>A0AAV9M1X9</accession>
<dbReference type="Proteomes" id="UP001311915">
    <property type="component" value="Unassembled WGS sequence"/>
</dbReference>
<evidence type="ECO:0000313" key="2">
    <source>
        <dbReference type="Proteomes" id="UP001311915"/>
    </source>
</evidence>
<protein>
    <submittedName>
        <fullName evidence="1">Uncharacterized protein</fullName>
    </submittedName>
</protein>